<dbReference type="EMBL" id="CADCUW010000675">
    <property type="protein sequence ID" value="CAA9455525.1"/>
    <property type="molecule type" value="Genomic_DNA"/>
</dbReference>
<dbReference type="Pfam" id="PF03724">
    <property type="entry name" value="META"/>
    <property type="match status" value="2"/>
</dbReference>
<evidence type="ECO:0000259" key="2">
    <source>
        <dbReference type="Pfam" id="PF03724"/>
    </source>
</evidence>
<organism evidence="3">
    <name type="scientific">uncultured Rubrobacteraceae bacterium</name>
    <dbReference type="NCBI Taxonomy" id="349277"/>
    <lineage>
        <taxon>Bacteria</taxon>
        <taxon>Bacillati</taxon>
        <taxon>Actinomycetota</taxon>
        <taxon>Rubrobacteria</taxon>
        <taxon>Rubrobacterales</taxon>
        <taxon>Rubrobacteraceae</taxon>
        <taxon>environmental samples</taxon>
    </lineage>
</organism>
<sequence length="244" mass="26750">MRRRNISTALLCMAFFVAAMSCGRADEDAANPQPEGSTVSIPQPRAQVDPALVGTEWLLTSLDGEELVSKTEITLEIGEEIARGSSGCNFYGNDMDKMEDGSIVMPGGSDMTTIGCSGDKRRQESRYLRLFDDTEAYRVEGDLLEMMNGEGRTTLRFQKEVQWRSDPARLVGTSWVLRSIDGQEPEQGSVPTVRFGSGEEVFWYDGCQNFEGEYFVTENDLTVPGFGVTGGDCMKPEAYGPSAG</sequence>
<dbReference type="InterPro" id="IPR038670">
    <property type="entry name" value="HslJ-like_sf"/>
</dbReference>
<dbReference type="Gene3D" id="2.40.128.270">
    <property type="match status" value="2"/>
</dbReference>
<gene>
    <name evidence="3" type="ORF">AVDCRST_MAG01-01-5144</name>
</gene>
<protein>
    <recommendedName>
        <fullName evidence="2">DUF306 domain-containing protein</fullName>
    </recommendedName>
</protein>
<dbReference type="InterPro" id="IPR053147">
    <property type="entry name" value="Hsp_HslJ-like"/>
</dbReference>
<feature type="domain" description="DUF306" evidence="2">
    <location>
        <begin position="51"/>
        <end position="158"/>
    </location>
</feature>
<keyword evidence="1" id="KW-0732">Signal</keyword>
<dbReference type="PROSITE" id="PS51257">
    <property type="entry name" value="PROKAR_LIPOPROTEIN"/>
    <property type="match status" value="1"/>
</dbReference>
<evidence type="ECO:0000313" key="3">
    <source>
        <dbReference type="EMBL" id="CAA9455525.1"/>
    </source>
</evidence>
<dbReference type="AlphaFoldDB" id="A0A6J4QXZ3"/>
<feature type="chain" id="PRO_5026711476" description="DUF306 domain-containing protein" evidence="1">
    <location>
        <begin position="26"/>
        <end position="244"/>
    </location>
</feature>
<proteinExistence type="predicted"/>
<reference evidence="3" key="1">
    <citation type="submission" date="2020-02" db="EMBL/GenBank/DDBJ databases">
        <authorList>
            <person name="Meier V. D."/>
        </authorList>
    </citation>
    <scope>NUCLEOTIDE SEQUENCE</scope>
    <source>
        <strain evidence="3">AVDCRST_MAG01</strain>
    </source>
</reference>
<evidence type="ECO:0000256" key="1">
    <source>
        <dbReference type="SAM" id="SignalP"/>
    </source>
</evidence>
<feature type="signal peptide" evidence="1">
    <location>
        <begin position="1"/>
        <end position="25"/>
    </location>
</feature>
<dbReference type="PANTHER" id="PTHR35535:SF2">
    <property type="entry name" value="DUF306 DOMAIN-CONTAINING PROTEIN"/>
    <property type="match status" value="1"/>
</dbReference>
<dbReference type="InterPro" id="IPR005184">
    <property type="entry name" value="DUF306_Meta_HslJ"/>
</dbReference>
<name>A0A6J4QXZ3_9ACTN</name>
<feature type="domain" description="DUF306" evidence="2">
    <location>
        <begin position="168"/>
        <end position="236"/>
    </location>
</feature>
<feature type="non-terminal residue" evidence="3">
    <location>
        <position position="244"/>
    </location>
</feature>
<accession>A0A6J4QXZ3</accession>
<dbReference type="PANTHER" id="PTHR35535">
    <property type="entry name" value="HEAT SHOCK PROTEIN HSLJ"/>
    <property type="match status" value="1"/>
</dbReference>